<dbReference type="GO" id="GO:0004674">
    <property type="term" value="F:protein serine/threonine kinase activity"/>
    <property type="evidence" value="ECO:0007669"/>
    <property type="project" value="TreeGrafter"/>
</dbReference>
<evidence type="ECO:0000256" key="1">
    <source>
        <dbReference type="ARBA" id="ARBA00022679"/>
    </source>
</evidence>
<dbReference type="InterPro" id="IPR011009">
    <property type="entry name" value="Kinase-like_dom_sf"/>
</dbReference>
<evidence type="ECO:0000256" key="2">
    <source>
        <dbReference type="ARBA" id="ARBA00022741"/>
    </source>
</evidence>
<evidence type="ECO:0000313" key="6">
    <source>
        <dbReference type="EMBL" id="GBB98692.1"/>
    </source>
</evidence>
<dbReference type="PRINTS" id="PR00109">
    <property type="entry name" value="TYRKINASE"/>
</dbReference>
<keyword evidence="2" id="KW-0547">Nucleotide-binding</keyword>
<protein>
    <submittedName>
        <fullName evidence="7">Kinase-like domain-containing protein</fullName>
    </submittedName>
</protein>
<dbReference type="EMBL" id="BEXD01002557">
    <property type="protein sequence ID" value="GBB98692.1"/>
    <property type="molecule type" value="Genomic_DNA"/>
</dbReference>
<dbReference type="Gene3D" id="1.10.510.10">
    <property type="entry name" value="Transferase(Phosphotransferase) domain 1"/>
    <property type="match status" value="1"/>
</dbReference>
<reference evidence="6 8" key="1">
    <citation type="submission" date="2017-11" db="EMBL/GenBank/DDBJ databases">
        <title>The genome of Rhizophagus clarus HR1 reveals common genetic basis of auxotrophy among arbuscular mycorrhizal fungi.</title>
        <authorList>
            <person name="Kobayashi Y."/>
        </authorList>
    </citation>
    <scope>NUCLEOTIDE SEQUENCE [LARGE SCALE GENOMIC DNA]</scope>
    <source>
        <strain evidence="6 8">HR1</strain>
    </source>
</reference>
<sequence length="723" mass="84832">MELISTNNEYSFDPTPKLKSSPIPILFVSFNWSDHKCIYCGEKFIKTLLCHWQRYCKKCLSCYITKINDNNRYLDIYLYTKNLECSEHEISKTIEPQNIQECCRNCFEILCFKQINGSIHDKCYVNDKLHTQYDKVIESEKYCKLCGKLLYQGTDEHEMKQFKMCSNCYLISSGCTKSTLTEKLVQIIYLPWWHSKSYCCACKITLTFTSECQKYCENCLIFYIGCRYCLTTNVIFGPIIQSQCKKCKRTTSIILDTAKISIGNKDLDDFLSELRLDIHNNLKITEFIGKIKDTIDNYFLPYSICNSIYQDVRIQMTWIPFSQFTNVKEIAKGGFGVIYQATLSGYSMPYDEQYYNEKHYDNYYHTNILRVYDETVILKRFENSKDIDKYFLNELKSNQYCYQIKHHIVKTYGFTKDPKLDDYILVMQYAEGGDLHNYLQKHFTSITWNKKKLSILWQISEGLETIHTAEYIHRDFHSGNILSSLMNDEVYGKRHQWQIGDLGLSQPVSKPSSNNEIYGVIPYIAPEIFKGSSFSKESDVYCMGMIMWELTTGRKPFDDVEHEINLVYKILDGERPEITEDTPDCYANLMKSCWDSDPKKRPTITEVRKTFGKWFFRNKYIEPFNHAEIKRKELMNLKKLGPEFCEKPHPKAIFTSRSLSSLISKCSSINSLNSSINTSRGYISIEQEFDIDFERSNVLGTKRNIKELDINSDEKNEKRIKSK</sequence>
<keyword evidence="3 7" id="KW-0418">Kinase</keyword>
<evidence type="ECO:0000256" key="3">
    <source>
        <dbReference type="ARBA" id="ARBA00022777"/>
    </source>
</evidence>
<dbReference type="EMBL" id="BLAL01000058">
    <property type="protein sequence ID" value="GES81734.1"/>
    <property type="molecule type" value="Genomic_DNA"/>
</dbReference>
<dbReference type="InterPro" id="IPR000719">
    <property type="entry name" value="Prot_kinase_dom"/>
</dbReference>
<dbReference type="OrthoDB" id="2395764at2759"/>
<dbReference type="Pfam" id="PF07714">
    <property type="entry name" value="PK_Tyr_Ser-Thr"/>
    <property type="match status" value="1"/>
</dbReference>
<evidence type="ECO:0000256" key="4">
    <source>
        <dbReference type="ARBA" id="ARBA00022840"/>
    </source>
</evidence>
<dbReference type="PANTHER" id="PTHR44329:SF288">
    <property type="entry name" value="MITOGEN-ACTIVATED PROTEIN KINASE KINASE KINASE 20"/>
    <property type="match status" value="1"/>
</dbReference>
<organism evidence="6 8">
    <name type="scientific">Rhizophagus clarus</name>
    <dbReference type="NCBI Taxonomy" id="94130"/>
    <lineage>
        <taxon>Eukaryota</taxon>
        <taxon>Fungi</taxon>
        <taxon>Fungi incertae sedis</taxon>
        <taxon>Mucoromycota</taxon>
        <taxon>Glomeromycotina</taxon>
        <taxon>Glomeromycetes</taxon>
        <taxon>Glomerales</taxon>
        <taxon>Glomeraceae</taxon>
        <taxon>Rhizophagus</taxon>
    </lineage>
</organism>
<feature type="domain" description="Protein kinase" evidence="5">
    <location>
        <begin position="324"/>
        <end position="615"/>
    </location>
</feature>
<dbReference type="SUPFAM" id="SSF56112">
    <property type="entry name" value="Protein kinase-like (PK-like)"/>
    <property type="match status" value="1"/>
</dbReference>
<name>A0A2Z6RCI2_9GLOM</name>
<dbReference type="AlphaFoldDB" id="A0A2Z6RCI2"/>
<evidence type="ECO:0000313" key="7">
    <source>
        <dbReference type="EMBL" id="GES81734.1"/>
    </source>
</evidence>
<dbReference type="GO" id="GO:0005524">
    <property type="term" value="F:ATP binding"/>
    <property type="evidence" value="ECO:0007669"/>
    <property type="project" value="UniProtKB-KW"/>
</dbReference>
<dbReference type="InterPro" id="IPR051681">
    <property type="entry name" value="Ser/Thr_Kinases-Pseudokinases"/>
</dbReference>
<keyword evidence="4" id="KW-0067">ATP-binding</keyword>
<evidence type="ECO:0000313" key="8">
    <source>
        <dbReference type="Proteomes" id="UP000247702"/>
    </source>
</evidence>
<dbReference type="PROSITE" id="PS50011">
    <property type="entry name" value="PROTEIN_KINASE_DOM"/>
    <property type="match status" value="1"/>
</dbReference>
<dbReference type="InterPro" id="IPR001245">
    <property type="entry name" value="Ser-Thr/Tyr_kinase_cat_dom"/>
</dbReference>
<keyword evidence="1" id="KW-0808">Transferase</keyword>
<gene>
    <name evidence="7" type="ORF">RCL2_000897700</name>
    <name evidence="6" type="ORF">RclHR1_00330019</name>
</gene>
<evidence type="ECO:0000259" key="5">
    <source>
        <dbReference type="PROSITE" id="PS50011"/>
    </source>
</evidence>
<dbReference type="Proteomes" id="UP000247702">
    <property type="component" value="Unassembled WGS sequence"/>
</dbReference>
<proteinExistence type="predicted"/>
<dbReference type="PANTHER" id="PTHR44329">
    <property type="entry name" value="SERINE/THREONINE-PROTEIN KINASE TNNI3K-RELATED"/>
    <property type="match status" value="1"/>
</dbReference>
<comment type="caution">
    <text evidence="6">The sequence shown here is derived from an EMBL/GenBank/DDBJ whole genome shotgun (WGS) entry which is preliminary data.</text>
</comment>
<accession>A0A2Z6RCI2</accession>
<keyword evidence="8" id="KW-1185">Reference proteome</keyword>
<reference evidence="7" key="2">
    <citation type="submission" date="2019-10" db="EMBL/GenBank/DDBJ databases">
        <title>Conservation and host-specific expression of non-tandemly repeated heterogenous ribosome RNA gene in arbuscular mycorrhizal fungi.</title>
        <authorList>
            <person name="Maeda T."/>
            <person name="Kobayashi Y."/>
            <person name="Nakagawa T."/>
            <person name="Ezawa T."/>
            <person name="Yamaguchi K."/>
            <person name="Bino T."/>
            <person name="Nishimoto Y."/>
            <person name="Shigenobu S."/>
            <person name="Kawaguchi M."/>
        </authorList>
    </citation>
    <scope>NUCLEOTIDE SEQUENCE</scope>
    <source>
        <strain evidence="7">HR1</strain>
    </source>
</reference>
<dbReference type="Proteomes" id="UP000615446">
    <property type="component" value="Unassembled WGS sequence"/>
</dbReference>